<name>B5GVI9_STRCL</name>
<sequence>MVRRIPGFVNRGSAATVRRLSFAITVAAMFTGCYKFRGRSYFLQQTVDAFEEEANAVRLGIGPCSEYGPAWRTRC</sequence>
<dbReference type="OrthoDB" id="3684311at2"/>
<dbReference type="EMBL" id="CM000913">
    <property type="protein sequence ID" value="EFG10339.1"/>
    <property type="molecule type" value="Genomic_DNA"/>
</dbReference>
<reference evidence="1 2" key="1">
    <citation type="journal article" date="2010" name="Genome Biol. Evol.">
        <title>The sequence of a 1.8-mb bacterial linear plasmid reveals a rich evolutionary reservoir of secondary metabolic pathways.</title>
        <authorList>
            <person name="Medema M.H."/>
            <person name="Trefzer A."/>
            <person name="Kovalchuk A."/>
            <person name="van den Berg M."/>
            <person name="Mueller U."/>
            <person name="Heijne W."/>
            <person name="Wu L."/>
            <person name="Alam M.T."/>
            <person name="Ronning C.M."/>
            <person name="Nierman W.C."/>
            <person name="Bovenberg R.A.L."/>
            <person name="Breitling R."/>
            <person name="Takano E."/>
        </authorList>
    </citation>
    <scope>NUCLEOTIDE SEQUENCE [LARGE SCALE GENOMIC DNA]</scope>
    <source>
        <strain evidence="2">ATCC 27064 / DSM 738 / JCM 4710 / NBRC 13307 / NCIMB 12785 / NRRL 3585 / VKM Ac-602</strain>
    </source>
</reference>
<accession>B5GVI9</accession>
<keyword evidence="2" id="KW-1185">Reference proteome</keyword>
<protein>
    <recommendedName>
        <fullName evidence="3">Lipoprotein</fullName>
    </recommendedName>
</protein>
<organism evidence="1 2">
    <name type="scientific">Streptomyces clavuligerus</name>
    <dbReference type="NCBI Taxonomy" id="1901"/>
    <lineage>
        <taxon>Bacteria</taxon>
        <taxon>Bacillati</taxon>
        <taxon>Actinomycetota</taxon>
        <taxon>Actinomycetes</taxon>
        <taxon>Kitasatosporales</taxon>
        <taxon>Streptomycetaceae</taxon>
        <taxon>Streptomyces</taxon>
    </lineage>
</organism>
<dbReference type="Proteomes" id="UP000002357">
    <property type="component" value="Chromosome"/>
</dbReference>
<proteinExistence type="predicted"/>
<evidence type="ECO:0000313" key="1">
    <source>
        <dbReference type="EMBL" id="EFG10339.1"/>
    </source>
</evidence>
<evidence type="ECO:0000313" key="2">
    <source>
        <dbReference type="Proteomes" id="UP000002357"/>
    </source>
</evidence>
<evidence type="ECO:0008006" key="3">
    <source>
        <dbReference type="Google" id="ProtNLM"/>
    </source>
</evidence>
<gene>
    <name evidence="1" type="ORF">SCLAV_5266</name>
</gene>
<dbReference type="PROSITE" id="PS51257">
    <property type="entry name" value="PROKAR_LIPOPROTEIN"/>
    <property type="match status" value="1"/>
</dbReference>
<dbReference type="AlphaFoldDB" id="B5GVI9"/>
<dbReference type="KEGG" id="sclf:BB341_02660"/>